<comment type="caution">
    <text evidence="6">The sequence shown here is derived from an EMBL/GenBank/DDBJ whole genome shotgun (WGS) entry which is preliminary data.</text>
</comment>
<dbReference type="Pfam" id="PF01418">
    <property type="entry name" value="HTH_6"/>
    <property type="match status" value="1"/>
</dbReference>
<feature type="domain" description="HTH rpiR-type" evidence="4">
    <location>
        <begin position="10"/>
        <end position="86"/>
    </location>
</feature>
<keyword evidence="2" id="KW-0238">DNA-binding</keyword>
<dbReference type="PANTHER" id="PTHR30514">
    <property type="entry name" value="GLUCOKINASE"/>
    <property type="match status" value="1"/>
</dbReference>
<dbReference type="InterPro" id="IPR001347">
    <property type="entry name" value="SIS_dom"/>
</dbReference>
<dbReference type="InterPro" id="IPR009057">
    <property type="entry name" value="Homeodomain-like_sf"/>
</dbReference>
<dbReference type="InterPro" id="IPR000281">
    <property type="entry name" value="HTH_RpiR"/>
</dbReference>
<keyword evidence="7" id="KW-1185">Reference proteome</keyword>
<evidence type="ECO:0000313" key="7">
    <source>
        <dbReference type="Proteomes" id="UP000437736"/>
    </source>
</evidence>
<dbReference type="InterPro" id="IPR036388">
    <property type="entry name" value="WH-like_DNA-bd_sf"/>
</dbReference>
<name>A0ABW9QZ33_9ACTN</name>
<dbReference type="Pfam" id="PF01380">
    <property type="entry name" value="SIS"/>
    <property type="match status" value="1"/>
</dbReference>
<dbReference type="InterPro" id="IPR035472">
    <property type="entry name" value="RpiR-like_SIS"/>
</dbReference>
<keyword evidence="1" id="KW-0805">Transcription regulation</keyword>
<feature type="domain" description="SIS" evidence="5">
    <location>
        <begin position="134"/>
        <end position="274"/>
    </location>
</feature>
<reference evidence="6 7" key="1">
    <citation type="submission" date="2019-11" db="EMBL/GenBank/DDBJ databases">
        <title>Acidiferrimicrobium australis gen. nov., sp. nov., an acidophilic and obligately heterotrophic, member of the Actinobacteria that catalyses dissimilatory oxido- reduction of iron isolated from metal-rich acidic water in Chile.</title>
        <authorList>
            <person name="Gonzalez D."/>
            <person name="Huber K."/>
            <person name="Hedrich S."/>
            <person name="Rojas-Villalobos C."/>
            <person name="Quatrini R."/>
            <person name="Dinamarca M.A."/>
            <person name="Schwarz A."/>
            <person name="Canales C."/>
            <person name="Nancucheo I."/>
        </authorList>
    </citation>
    <scope>NUCLEOTIDE SEQUENCE [LARGE SCALE GENOMIC DNA]</scope>
    <source>
        <strain evidence="6 7">USS-CCA1</strain>
    </source>
</reference>
<keyword evidence="3" id="KW-0804">Transcription</keyword>
<dbReference type="InterPro" id="IPR047640">
    <property type="entry name" value="RpiR-like"/>
</dbReference>
<dbReference type="SUPFAM" id="SSF53697">
    <property type="entry name" value="SIS domain"/>
    <property type="match status" value="1"/>
</dbReference>
<dbReference type="SUPFAM" id="SSF46689">
    <property type="entry name" value="Homeodomain-like"/>
    <property type="match status" value="1"/>
</dbReference>
<dbReference type="EMBL" id="WJHE01001453">
    <property type="protein sequence ID" value="MST35129.1"/>
    <property type="molecule type" value="Genomic_DNA"/>
</dbReference>
<dbReference type="Gene3D" id="1.10.10.10">
    <property type="entry name" value="Winged helix-like DNA-binding domain superfamily/Winged helix DNA-binding domain"/>
    <property type="match status" value="1"/>
</dbReference>
<sequence>MTAPPRVDDGEVLAQLDSLLPSLSPSEQRVGRVILEDPARAARLTITDLAGLASTSETTVIRLCRSIGVGSYPNLRIALATAAGRSGLDQGMPRSPDISPDDDVAAVVAKIGATHARAITETVANLDTAELESVVAAVVAARHVDVYGVAASGYVALDLQQKLHRIGLTAYAWSDPHMALPSAANLGPVDVAIGFSHSGTTIDTIDALAQAREVGARTVAVTNFERSPIVRVADHVLRTSVSETSLRSAAMASRIAALTVVDCLFLGVAQQRYATTVDALDRTRASVRSRHRSRR</sequence>
<dbReference type="InterPro" id="IPR046348">
    <property type="entry name" value="SIS_dom_sf"/>
</dbReference>
<gene>
    <name evidence="6" type="ORF">GHK86_20655</name>
</gene>
<dbReference type="Proteomes" id="UP000437736">
    <property type="component" value="Unassembled WGS sequence"/>
</dbReference>
<evidence type="ECO:0000313" key="6">
    <source>
        <dbReference type="EMBL" id="MST35129.1"/>
    </source>
</evidence>
<dbReference type="PROSITE" id="PS51071">
    <property type="entry name" value="HTH_RPIR"/>
    <property type="match status" value="1"/>
</dbReference>
<organism evidence="6 7">
    <name type="scientific">Acidiferrimicrobium australe</name>
    <dbReference type="NCBI Taxonomy" id="2664430"/>
    <lineage>
        <taxon>Bacteria</taxon>
        <taxon>Bacillati</taxon>
        <taxon>Actinomycetota</taxon>
        <taxon>Acidimicrobiia</taxon>
        <taxon>Acidimicrobiales</taxon>
        <taxon>Acidimicrobiaceae</taxon>
        <taxon>Acidiferrimicrobium</taxon>
    </lineage>
</organism>
<evidence type="ECO:0000256" key="2">
    <source>
        <dbReference type="ARBA" id="ARBA00023125"/>
    </source>
</evidence>
<dbReference type="PROSITE" id="PS51464">
    <property type="entry name" value="SIS"/>
    <property type="match status" value="1"/>
</dbReference>
<evidence type="ECO:0000259" key="5">
    <source>
        <dbReference type="PROSITE" id="PS51464"/>
    </source>
</evidence>
<protein>
    <submittedName>
        <fullName evidence="6">SIS domain-containing protein</fullName>
    </submittedName>
</protein>
<dbReference type="CDD" id="cd05013">
    <property type="entry name" value="SIS_RpiR"/>
    <property type="match status" value="1"/>
</dbReference>
<dbReference type="PANTHER" id="PTHR30514:SF1">
    <property type="entry name" value="HTH-TYPE TRANSCRIPTIONAL REGULATOR HEXR-RELATED"/>
    <property type="match status" value="1"/>
</dbReference>
<accession>A0ABW9QZ33</accession>
<evidence type="ECO:0000259" key="4">
    <source>
        <dbReference type="PROSITE" id="PS51071"/>
    </source>
</evidence>
<evidence type="ECO:0000256" key="3">
    <source>
        <dbReference type="ARBA" id="ARBA00023163"/>
    </source>
</evidence>
<evidence type="ECO:0000256" key="1">
    <source>
        <dbReference type="ARBA" id="ARBA00023015"/>
    </source>
</evidence>
<proteinExistence type="predicted"/>
<dbReference type="Gene3D" id="3.40.50.10490">
    <property type="entry name" value="Glucose-6-phosphate isomerase like protein, domain 1"/>
    <property type="match status" value="1"/>
</dbReference>